<reference evidence="9 10" key="1">
    <citation type="submission" date="2016-07" db="EMBL/GenBank/DDBJ databases">
        <title>Pervasive Adenine N6-methylation of Active Genes in Fungi.</title>
        <authorList>
            <consortium name="DOE Joint Genome Institute"/>
            <person name="Mondo S.J."/>
            <person name="Dannebaum R.O."/>
            <person name="Kuo R.C."/>
            <person name="Labutti K."/>
            <person name="Haridas S."/>
            <person name="Kuo A."/>
            <person name="Salamov A."/>
            <person name="Ahrendt S.R."/>
            <person name="Lipzen A."/>
            <person name="Sullivan W."/>
            <person name="Andreopoulos W.B."/>
            <person name="Clum A."/>
            <person name="Lindquist E."/>
            <person name="Daum C."/>
            <person name="Ramamoorthy G.K."/>
            <person name="Gryganskyi A."/>
            <person name="Culley D."/>
            <person name="Magnuson J.K."/>
            <person name="James T.Y."/>
            <person name="O'Malley M.A."/>
            <person name="Stajich J.E."/>
            <person name="Spatafora J.W."/>
            <person name="Visel A."/>
            <person name="Grigoriev I.V."/>
        </authorList>
    </citation>
    <scope>NUCLEOTIDE SEQUENCE [LARGE SCALE GENOMIC DNA]</scope>
    <source>
        <strain evidence="9 10">JEL800</strain>
    </source>
</reference>
<dbReference type="InterPro" id="IPR036971">
    <property type="entry name" value="PDEase_catalytic_dom_sf"/>
</dbReference>
<evidence type="ECO:0000313" key="10">
    <source>
        <dbReference type="Proteomes" id="UP000193642"/>
    </source>
</evidence>
<evidence type="ECO:0000256" key="5">
    <source>
        <dbReference type="PIRSR" id="PIRSR623088-2"/>
    </source>
</evidence>
<dbReference type="FunFam" id="1.10.1300.10:FF:000006">
    <property type="entry name" value="Phosphodiesterase 9A"/>
    <property type="match status" value="1"/>
</dbReference>
<feature type="binding site" evidence="5">
    <location>
        <position position="394"/>
    </location>
    <ligand>
        <name>AMP</name>
        <dbReference type="ChEBI" id="CHEBI:456215"/>
    </ligand>
</feature>
<evidence type="ECO:0000256" key="2">
    <source>
        <dbReference type="ARBA" id="ARBA00022723"/>
    </source>
</evidence>
<proteinExistence type="inferred from homology"/>
<evidence type="ECO:0000256" key="6">
    <source>
        <dbReference type="PIRSR" id="PIRSR623088-3"/>
    </source>
</evidence>
<sequence>MATQSTTTVYVKIDGANRLETIDIPPNCTVDEIKSVFYSAAEIPDDSGCILKLTDPTGVIVPIGHGLDGNTKDEPYLLKVIGDNLMNFGLMQSALDEVTASAQQASPADVQDLKTGIISLKKKLEEMEAGIAKKAAAPPAAVVRTPSSFSAPVAVEPASKPVRKPITLNSHYTTKPKYILTEETKEYIRSPSFDNWAWDENELIGLFEFIFEDLGLIEEFKIDVVTLKKFLIAVKDSYNNNPFHNFKHCFCVSQMMFGIINTTKVVEKLKPIDKLILLLSTIGHDLDHPGFSNTYQINAATDLAIIYNDISPLENHHAAVLFTILSNPETNLLVNVPDPVYRDARKNIIRCILATDMAKHGEIMAAFKKASENFNFDDAEHKSLLLQIIVKCSDISNEVRPTEVAEPWVESLLNEFFNQSDIEKAQGLPTAPFMDRDKVTKAGAQVGFIGYVMIPLYELASKVLPNMDEAIIKPIRDSLTYYKEMLEKTK</sequence>
<dbReference type="EMBL" id="MCGO01000023">
    <property type="protein sequence ID" value="ORY44001.1"/>
    <property type="molecule type" value="Genomic_DNA"/>
</dbReference>
<keyword evidence="1" id="KW-0140">cGMP</keyword>
<evidence type="ECO:0000256" key="1">
    <source>
        <dbReference type="ARBA" id="ARBA00022535"/>
    </source>
</evidence>
<dbReference type="PANTHER" id="PTHR11347">
    <property type="entry name" value="CYCLIC NUCLEOTIDE PHOSPHODIESTERASE"/>
    <property type="match status" value="1"/>
</dbReference>
<dbReference type="EC" id="3.1.4.-" evidence="7"/>
<dbReference type="GO" id="GO:0007165">
    <property type="term" value="P:signal transduction"/>
    <property type="evidence" value="ECO:0007669"/>
    <property type="project" value="InterPro"/>
</dbReference>
<evidence type="ECO:0000259" key="8">
    <source>
        <dbReference type="PROSITE" id="PS51845"/>
    </source>
</evidence>
<feature type="binding site" evidence="5">
    <location>
        <position position="445"/>
    </location>
    <ligand>
        <name>AMP</name>
        <dbReference type="ChEBI" id="CHEBI:456215"/>
    </ligand>
</feature>
<dbReference type="CDD" id="cd00077">
    <property type="entry name" value="HDc"/>
    <property type="match status" value="1"/>
</dbReference>
<evidence type="ECO:0000256" key="3">
    <source>
        <dbReference type="ARBA" id="ARBA00022801"/>
    </source>
</evidence>
<dbReference type="SUPFAM" id="SSF109604">
    <property type="entry name" value="HD-domain/PDEase-like"/>
    <property type="match status" value="1"/>
</dbReference>
<keyword evidence="10" id="KW-1185">Reference proteome</keyword>
<accession>A0A1Y2CAE8</accession>
<feature type="binding site" evidence="5">
    <location>
        <begin position="244"/>
        <end position="248"/>
    </location>
    <ligand>
        <name>AMP</name>
        <dbReference type="ChEBI" id="CHEBI:456215"/>
    </ligand>
</feature>
<dbReference type="PRINTS" id="PR00387">
    <property type="entry name" value="PDIESTERASE1"/>
</dbReference>
<feature type="binding site" evidence="6">
    <location>
        <position position="284"/>
    </location>
    <ligand>
        <name>Zn(2+)</name>
        <dbReference type="ChEBI" id="CHEBI:29105"/>
        <label>1</label>
    </ligand>
</feature>
<feature type="domain" description="PDEase" evidence="8">
    <location>
        <begin position="168"/>
        <end position="489"/>
    </location>
</feature>
<comment type="cofactor">
    <cofactor evidence="7">
        <name>a divalent metal cation</name>
        <dbReference type="ChEBI" id="CHEBI:60240"/>
    </cofactor>
    <text evidence="7">Binds 2 divalent metal cations per subunit. Site 1 may preferentially bind zinc ions, while site 2 has a preference for magnesium and/or manganese ions.</text>
</comment>
<dbReference type="PROSITE" id="PS00126">
    <property type="entry name" value="PDEASE_I_1"/>
    <property type="match status" value="1"/>
</dbReference>
<feature type="binding site" evidence="6">
    <location>
        <position position="285"/>
    </location>
    <ligand>
        <name>Zn(2+)</name>
        <dbReference type="ChEBI" id="CHEBI:29105"/>
        <label>1</label>
    </ligand>
</feature>
<dbReference type="InterPro" id="IPR003607">
    <property type="entry name" value="HD/PDEase_dom"/>
</dbReference>
<comment type="caution">
    <text evidence="9">The sequence shown here is derived from an EMBL/GenBank/DDBJ whole genome shotgun (WGS) entry which is preliminary data.</text>
</comment>
<keyword evidence="3 7" id="KW-0378">Hydrolase</keyword>
<keyword evidence="2 6" id="KW-0479">Metal-binding</keyword>
<comment type="similarity">
    <text evidence="7">Belongs to the cyclic nucleotide phosphodiesterase family.</text>
</comment>
<dbReference type="InterPro" id="IPR023174">
    <property type="entry name" value="PDEase_CS"/>
</dbReference>
<name>A0A1Y2CAE8_9FUNG</name>
<dbReference type="OrthoDB" id="546632at2759"/>
<dbReference type="PROSITE" id="PS51845">
    <property type="entry name" value="PDEASE_I_2"/>
    <property type="match status" value="1"/>
</dbReference>
<dbReference type="Pfam" id="PF00233">
    <property type="entry name" value="PDEase_I"/>
    <property type="match status" value="1"/>
</dbReference>
<dbReference type="InterPro" id="IPR002073">
    <property type="entry name" value="PDEase_catalytic_dom"/>
</dbReference>
<evidence type="ECO:0000256" key="7">
    <source>
        <dbReference type="RuleBase" id="RU363067"/>
    </source>
</evidence>
<evidence type="ECO:0000313" key="9">
    <source>
        <dbReference type="EMBL" id="ORY44001.1"/>
    </source>
</evidence>
<dbReference type="AlphaFoldDB" id="A0A1Y2CAE8"/>
<dbReference type="STRING" id="329046.A0A1Y2CAE8"/>
<evidence type="ECO:0000256" key="4">
    <source>
        <dbReference type="PIRSR" id="PIRSR623088-1"/>
    </source>
</evidence>
<organism evidence="9 10">
    <name type="scientific">Rhizoclosmatium globosum</name>
    <dbReference type="NCBI Taxonomy" id="329046"/>
    <lineage>
        <taxon>Eukaryota</taxon>
        <taxon>Fungi</taxon>
        <taxon>Fungi incertae sedis</taxon>
        <taxon>Chytridiomycota</taxon>
        <taxon>Chytridiomycota incertae sedis</taxon>
        <taxon>Chytridiomycetes</taxon>
        <taxon>Chytridiales</taxon>
        <taxon>Chytriomycetaceae</taxon>
        <taxon>Rhizoclosmatium</taxon>
    </lineage>
</organism>
<feature type="binding site" evidence="6">
    <location>
        <position position="394"/>
    </location>
    <ligand>
        <name>Zn(2+)</name>
        <dbReference type="ChEBI" id="CHEBI:29105"/>
        <label>1</label>
    </ligand>
</feature>
<protein>
    <recommendedName>
        <fullName evidence="7">Phosphodiesterase</fullName>
        <ecNumber evidence="7">3.1.4.-</ecNumber>
    </recommendedName>
</protein>
<gene>
    <name evidence="9" type="ORF">BCR33DRAFT_233041</name>
</gene>
<dbReference type="InterPro" id="IPR023088">
    <property type="entry name" value="PDEase"/>
</dbReference>
<feature type="active site" description="Proton donor" evidence="4">
    <location>
        <position position="244"/>
    </location>
</feature>
<dbReference type="Proteomes" id="UP000193642">
    <property type="component" value="Unassembled WGS sequence"/>
</dbReference>
<dbReference type="Gene3D" id="1.10.1300.10">
    <property type="entry name" value="3'5'-cyclic nucleotide phosphodiesterase, catalytic domain"/>
    <property type="match status" value="1"/>
</dbReference>
<dbReference type="GO" id="GO:0046872">
    <property type="term" value="F:metal ion binding"/>
    <property type="evidence" value="ECO:0007669"/>
    <property type="project" value="UniProtKB-KW"/>
</dbReference>
<feature type="binding site" evidence="5">
    <location>
        <position position="285"/>
    </location>
    <ligand>
        <name>AMP</name>
        <dbReference type="ChEBI" id="CHEBI:456215"/>
    </ligand>
</feature>
<feature type="binding site" evidence="6">
    <location>
        <position position="248"/>
    </location>
    <ligand>
        <name>Zn(2+)</name>
        <dbReference type="ChEBI" id="CHEBI:29105"/>
        <label>1</label>
    </ligand>
</feature>
<feature type="binding site" evidence="6">
    <location>
        <position position="285"/>
    </location>
    <ligand>
        <name>Zn(2+)</name>
        <dbReference type="ChEBI" id="CHEBI:29105"/>
        <label>2</label>
    </ligand>
</feature>
<dbReference type="GO" id="GO:0004114">
    <property type="term" value="F:3',5'-cyclic-nucleotide phosphodiesterase activity"/>
    <property type="evidence" value="ECO:0007669"/>
    <property type="project" value="InterPro"/>
</dbReference>